<feature type="compositionally biased region" description="Low complexity" evidence="1">
    <location>
        <begin position="1075"/>
        <end position="1084"/>
    </location>
</feature>
<feature type="compositionally biased region" description="Polar residues" evidence="1">
    <location>
        <begin position="318"/>
        <end position="329"/>
    </location>
</feature>
<feature type="compositionally biased region" description="Basic and acidic residues" evidence="1">
    <location>
        <begin position="297"/>
        <end position="312"/>
    </location>
</feature>
<dbReference type="PANTHER" id="PTHR31115:SF2">
    <property type="entry name" value="OS05G0107300 PROTEIN"/>
    <property type="match status" value="1"/>
</dbReference>
<feature type="compositionally biased region" description="Polar residues" evidence="1">
    <location>
        <begin position="583"/>
        <end position="594"/>
    </location>
</feature>
<feature type="region of interest" description="Disordered" evidence="1">
    <location>
        <begin position="73"/>
        <end position="491"/>
    </location>
</feature>
<gene>
    <name evidence="2" type="ORF">U9M48_041426</name>
</gene>
<feature type="compositionally biased region" description="Basic and acidic residues" evidence="1">
    <location>
        <begin position="1034"/>
        <end position="1051"/>
    </location>
</feature>
<feature type="compositionally biased region" description="Basic and acidic residues" evidence="1">
    <location>
        <begin position="73"/>
        <end position="101"/>
    </location>
</feature>
<feature type="region of interest" description="Disordered" evidence="1">
    <location>
        <begin position="514"/>
        <end position="603"/>
    </location>
</feature>
<feature type="region of interest" description="Disordered" evidence="1">
    <location>
        <begin position="1026"/>
        <end position="1155"/>
    </location>
</feature>
<feature type="compositionally biased region" description="Polar residues" evidence="1">
    <location>
        <begin position="387"/>
        <end position="397"/>
    </location>
</feature>
<protein>
    <submittedName>
        <fullName evidence="2">Uncharacterized protein</fullName>
    </submittedName>
</protein>
<feature type="compositionally biased region" description="Polar residues" evidence="1">
    <location>
        <begin position="431"/>
        <end position="474"/>
    </location>
</feature>
<dbReference type="AlphaFoldDB" id="A0AAQ3UUG6"/>
<evidence type="ECO:0000256" key="1">
    <source>
        <dbReference type="SAM" id="MobiDB-lite"/>
    </source>
</evidence>
<sequence length="1217" mass="132335">MAGSFRDGAGPGDAHAPPPTPTPTPPLSQYLALDALPSWGWGPDPKHQQPHWRHPELRRALAAEDHDELRRIRASLHESTAKAKDRSRSLHESIQKLDRYKNIVTRKRQRAATESAGPADKLGGGAPSSSSGALRMGAQNNSAVLSKRVRSSLADARVEGRGSLPTRQGPLVSNDKSSPVEKEKSCTRMSATVSGLSEDKLRGLPTGGEGWEKKMKRKRSVGTMISRAIDADRDVKSVGQHRPANEVRPRSGDGLAYRHGASAGALAGNKLDGSSQQNNIASRIPSKTDVDYAAQPNERRERHAGVEKERVTVKGNKANISEDMQNGSLSPLPKAKACRAPRTSSLVMNSSSNFQRSTGGSDEWEEAPYPNKASPLGGMTNRKRSTHSNASSPSISWVGQRPQKMSRTRRANVVSPVSNFDEVLSEGSPLDTATRSTPVESGSAFLTKNTPATKMDNISSPAGLSESEGSAVTESKSKEKAMHSGDVGNESANAAHNAMGLIFSSNKNRIPLKEELEDGGVRRQGRSGRGTMHVKGCSPVPKEKLDTAETRKPIKGGRPGSEKNESKLGRPPMKKGSDRKASSWHSQALNNEPTDITGEPEDDQEELLAAVNAARSAIVGAYAGPFWKKMEPMLTFISSENLSFLKNQINIVEELEMSMSYMSDGEHDIITSSDYRRTQKMERSSQVLAPSNFSPLSQQSKTNGVGAKGSNGCFSPGDENHTGSQKVEADKWFNEMAPMAHRLLSALIMEDDLADSNGVQRDILVEFPNSRNPYTATRYLENELQASAITSNFGLSVDFTHSNSTSMVHQSMCNGFTASSNLINSNSENSVHSENLSDGFNFTVYPESGPLHDLIPQISQQCQNPGKDFPLSPYEYQYGQMSVEDKILIELQSIGICPETVPMLEDGEDEDINKMISELRKRLHDQVNQKKCRLHKLDKSIQDTKDIEERRLEQHAMYKLVERAYRKLKGGRVGSSHKAGVSKSANKAAKQVALAFAKRTLARCHKFDETGKSCFSEPSLWSVLSAPLPSSDAKSTEGVERLKNQKLDRTPFDQGGTKWKKSDRERDHNRDASAKGSGLKSGRHSSGGSGRSGERKNKTKPKQKLAQLSTSGNVLGRVVEPFSSPAGQEPPEPPTERKTQHPTRNTSSNAAQRPTMDAALPVLPGLDDILDVPGGLDGQGNDISSWFTDGLDDSLQDIDLSGALEIPDDDLTQLGFI</sequence>
<proteinExistence type="predicted"/>
<dbReference type="Proteomes" id="UP001341281">
    <property type="component" value="Chromosome 10"/>
</dbReference>
<feature type="compositionally biased region" description="Polar residues" evidence="1">
    <location>
        <begin position="342"/>
        <end position="360"/>
    </location>
</feature>
<feature type="compositionally biased region" description="Basic and acidic residues" evidence="1">
    <location>
        <begin position="1060"/>
        <end position="1073"/>
    </location>
</feature>
<evidence type="ECO:0000313" key="2">
    <source>
        <dbReference type="EMBL" id="WVZ95694.1"/>
    </source>
</evidence>
<accession>A0AAQ3UUG6</accession>
<dbReference type="PANTHER" id="PTHR31115">
    <property type="entry name" value="OS05G0107300 PROTEIN"/>
    <property type="match status" value="1"/>
</dbReference>
<reference evidence="2 3" key="1">
    <citation type="submission" date="2024-02" db="EMBL/GenBank/DDBJ databases">
        <title>High-quality chromosome-scale genome assembly of Pensacola bahiagrass (Paspalum notatum Flugge var. saurae).</title>
        <authorList>
            <person name="Vega J.M."/>
            <person name="Podio M."/>
            <person name="Orjuela J."/>
            <person name="Siena L.A."/>
            <person name="Pessino S.C."/>
            <person name="Combes M.C."/>
            <person name="Mariac C."/>
            <person name="Albertini E."/>
            <person name="Pupilli F."/>
            <person name="Ortiz J.P.A."/>
            <person name="Leblanc O."/>
        </authorList>
    </citation>
    <scope>NUCLEOTIDE SEQUENCE [LARGE SCALE GENOMIC DNA]</scope>
    <source>
        <strain evidence="2">R1</strain>
        <tissue evidence="2">Leaf</tissue>
    </source>
</reference>
<feature type="compositionally biased region" description="Polar residues" evidence="1">
    <location>
        <begin position="684"/>
        <end position="703"/>
    </location>
</feature>
<feature type="region of interest" description="Disordered" evidence="1">
    <location>
        <begin position="684"/>
        <end position="705"/>
    </location>
</feature>
<feature type="region of interest" description="Disordered" evidence="1">
    <location>
        <begin position="36"/>
        <end position="55"/>
    </location>
</feature>
<name>A0AAQ3UUG6_PASNO</name>
<organism evidence="2 3">
    <name type="scientific">Paspalum notatum var. saurae</name>
    <dbReference type="NCBI Taxonomy" id="547442"/>
    <lineage>
        <taxon>Eukaryota</taxon>
        <taxon>Viridiplantae</taxon>
        <taxon>Streptophyta</taxon>
        <taxon>Embryophyta</taxon>
        <taxon>Tracheophyta</taxon>
        <taxon>Spermatophyta</taxon>
        <taxon>Magnoliopsida</taxon>
        <taxon>Liliopsida</taxon>
        <taxon>Poales</taxon>
        <taxon>Poaceae</taxon>
        <taxon>PACMAD clade</taxon>
        <taxon>Panicoideae</taxon>
        <taxon>Andropogonodae</taxon>
        <taxon>Paspaleae</taxon>
        <taxon>Paspalinae</taxon>
        <taxon>Paspalum</taxon>
    </lineage>
</organism>
<feature type="region of interest" description="Disordered" evidence="1">
    <location>
        <begin position="1"/>
        <end position="29"/>
    </location>
</feature>
<feature type="compositionally biased region" description="Basic and acidic residues" evidence="1">
    <location>
        <begin position="541"/>
        <end position="552"/>
    </location>
</feature>
<dbReference type="EMBL" id="CP144754">
    <property type="protein sequence ID" value="WVZ95694.1"/>
    <property type="molecule type" value="Genomic_DNA"/>
</dbReference>
<keyword evidence="3" id="KW-1185">Reference proteome</keyword>
<evidence type="ECO:0000313" key="3">
    <source>
        <dbReference type="Proteomes" id="UP001341281"/>
    </source>
</evidence>
<feature type="compositionally biased region" description="Polar residues" evidence="1">
    <location>
        <begin position="1142"/>
        <end position="1152"/>
    </location>
</feature>
<feature type="compositionally biased region" description="Polar residues" evidence="1">
    <location>
        <begin position="272"/>
        <end position="281"/>
    </location>
</feature>
<feature type="compositionally biased region" description="Pro residues" evidence="1">
    <location>
        <begin position="16"/>
        <end position="26"/>
    </location>
</feature>